<dbReference type="CDD" id="cd01131">
    <property type="entry name" value="PilT"/>
    <property type="match status" value="1"/>
</dbReference>
<dbReference type="Gene3D" id="3.30.450.90">
    <property type="match status" value="1"/>
</dbReference>
<evidence type="ECO:0000313" key="4">
    <source>
        <dbReference type="Proteomes" id="UP001303902"/>
    </source>
</evidence>
<accession>A0ABZ0L977</accession>
<dbReference type="PROSITE" id="PS00662">
    <property type="entry name" value="T2SP_E"/>
    <property type="match status" value="1"/>
</dbReference>
<dbReference type="Proteomes" id="UP001303902">
    <property type="component" value="Chromosome"/>
</dbReference>
<sequence length="346" mass="38306">MNSLRGLMIDAFNMDASDIHLTVDSPPVFRIDGALKKQGDEVLTSTHILEMIDEIIPQRKLVELDELGETDFNYEVEGICRFRVNAYKQRQTFAVALRLIPSKIPTLKELGMESTLKKIAESKQGLVLITGPTGSGKTTTLAAMLDYINRNFDKHIITLEDPIEYMHENCRSVINQREIGLDTTSFAKGLRAALRQDPDVILVGEMRDLETISTAVTAAETGHLVFATLHTSTAASTIDRIIDVFPPGQQGQIRQQLANVILGIVSQRLLARAGGRGRVAATEILLQTPSVSNLIRSEKVHQLPNVLQTSKGLGMHTMQMDIQRLLKEGIISMSIAKMYLDVGEFE</sequence>
<comment type="similarity">
    <text evidence="1">Belongs to the GSP E family.</text>
</comment>
<evidence type="ECO:0000259" key="2">
    <source>
        <dbReference type="PROSITE" id="PS00662"/>
    </source>
</evidence>
<dbReference type="InterPro" id="IPR003593">
    <property type="entry name" value="AAA+_ATPase"/>
</dbReference>
<dbReference type="SUPFAM" id="SSF52540">
    <property type="entry name" value="P-loop containing nucleoside triphosphate hydrolases"/>
    <property type="match status" value="1"/>
</dbReference>
<evidence type="ECO:0000313" key="3">
    <source>
        <dbReference type="EMBL" id="WOV88724.1"/>
    </source>
</evidence>
<dbReference type="InterPro" id="IPR001482">
    <property type="entry name" value="T2SS/T4SS_dom"/>
</dbReference>
<dbReference type="SMART" id="SM00382">
    <property type="entry name" value="AAA"/>
    <property type="match status" value="1"/>
</dbReference>
<keyword evidence="4" id="KW-1185">Reference proteome</keyword>
<protein>
    <submittedName>
        <fullName evidence="3">Type IV pilus twitching motility protein PilT</fullName>
    </submittedName>
</protein>
<dbReference type="InterPro" id="IPR006321">
    <property type="entry name" value="PilT/PilU"/>
</dbReference>
<proteinExistence type="inferred from homology"/>
<name>A0ABZ0L977_9BACL</name>
<dbReference type="InterPro" id="IPR050921">
    <property type="entry name" value="T4SS_GSP_E_ATPase"/>
</dbReference>
<feature type="domain" description="Bacterial type II secretion system protein E" evidence="2">
    <location>
        <begin position="194"/>
        <end position="208"/>
    </location>
</feature>
<dbReference type="Pfam" id="PF00437">
    <property type="entry name" value="T2SSE"/>
    <property type="match status" value="1"/>
</dbReference>
<gene>
    <name evidence="3" type="ORF">QWT69_06350</name>
</gene>
<dbReference type="RefSeq" id="WP_317970077.1">
    <property type="nucleotide sequence ID" value="NZ_CP129118.1"/>
</dbReference>
<dbReference type="Gene3D" id="3.40.50.300">
    <property type="entry name" value="P-loop containing nucleotide triphosphate hydrolases"/>
    <property type="match status" value="1"/>
</dbReference>
<evidence type="ECO:0000256" key="1">
    <source>
        <dbReference type="ARBA" id="ARBA00006611"/>
    </source>
</evidence>
<dbReference type="InterPro" id="IPR027417">
    <property type="entry name" value="P-loop_NTPase"/>
</dbReference>
<dbReference type="EMBL" id="CP129118">
    <property type="protein sequence ID" value="WOV88724.1"/>
    <property type="molecule type" value="Genomic_DNA"/>
</dbReference>
<dbReference type="NCBIfam" id="TIGR01420">
    <property type="entry name" value="pilT_fam"/>
    <property type="match status" value="1"/>
</dbReference>
<reference evidence="3 4" key="1">
    <citation type="submission" date="2023-06" db="EMBL/GenBank/DDBJ databases">
        <title>Sporosarcina sp. nov., isolated from Korean tranditional fermented seafood 'Jeotgal'.</title>
        <authorList>
            <person name="Yang A.I."/>
            <person name="Shin N.-R."/>
        </authorList>
    </citation>
    <scope>NUCLEOTIDE SEQUENCE [LARGE SCALE GENOMIC DNA]</scope>
    <source>
        <strain evidence="3 4">T2O-4</strain>
    </source>
</reference>
<dbReference type="PANTHER" id="PTHR30486">
    <property type="entry name" value="TWITCHING MOTILITY PROTEIN PILT"/>
    <property type="match status" value="1"/>
</dbReference>
<organism evidence="3 4">
    <name type="scientific">Sporosarcina oncorhynchi</name>
    <dbReference type="NCBI Taxonomy" id="3056444"/>
    <lineage>
        <taxon>Bacteria</taxon>
        <taxon>Bacillati</taxon>
        <taxon>Bacillota</taxon>
        <taxon>Bacilli</taxon>
        <taxon>Bacillales</taxon>
        <taxon>Caryophanaceae</taxon>
        <taxon>Sporosarcina</taxon>
    </lineage>
</organism>